<organism evidence="2 3">
    <name type="scientific">Polycladospora coralii</name>
    <dbReference type="NCBI Taxonomy" id="2771432"/>
    <lineage>
        <taxon>Bacteria</taxon>
        <taxon>Bacillati</taxon>
        <taxon>Bacillota</taxon>
        <taxon>Bacilli</taxon>
        <taxon>Bacillales</taxon>
        <taxon>Thermoactinomycetaceae</taxon>
        <taxon>Polycladospora</taxon>
    </lineage>
</organism>
<proteinExistence type="predicted"/>
<feature type="domain" description="Terminase ATPase subunit N-terminal" evidence="1">
    <location>
        <begin position="20"/>
        <end position="53"/>
    </location>
</feature>
<evidence type="ECO:0000259" key="1">
    <source>
        <dbReference type="Pfam" id="PF06056"/>
    </source>
</evidence>
<reference evidence="2" key="1">
    <citation type="submission" date="2020-09" db="EMBL/GenBank/DDBJ databases">
        <title>A novel bacterium of genus Hazenella, isolated from South China Sea.</title>
        <authorList>
            <person name="Huang H."/>
            <person name="Mo K."/>
            <person name="Hu Y."/>
        </authorList>
    </citation>
    <scope>NUCLEOTIDE SEQUENCE</scope>
    <source>
        <strain evidence="2">IB182357</strain>
    </source>
</reference>
<sequence length="54" mass="6291">MLAMAQQQYIKFLRDVKDTSVSQIAEKLGVNWRTAKKYADKDNWNQEEGLSQKS</sequence>
<name>A0A926N8M6_9BACL</name>
<comment type="caution">
    <text evidence="2">The sequence shown here is derived from an EMBL/GenBank/DDBJ whole genome shotgun (WGS) entry which is preliminary data.</text>
</comment>
<keyword evidence="3" id="KW-1185">Reference proteome</keyword>
<evidence type="ECO:0000313" key="2">
    <source>
        <dbReference type="EMBL" id="MBD1372156.1"/>
    </source>
</evidence>
<dbReference type="Proteomes" id="UP000661691">
    <property type="component" value="Unassembled WGS sequence"/>
</dbReference>
<dbReference type="EMBL" id="JACXAH010000008">
    <property type="protein sequence ID" value="MBD1372156.1"/>
    <property type="molecule type" value="Genomic_DNA"/>
</dbReference>
<accession>A0A926N8M6</accession>
<dbReference type="AlphaFoldDB" id="A0A926N8M6"/>
<gene>
    <name evidence="2" type="ORF">IC620_07245</name>
</gene>
<dbReference type="Pfam" id="PF06056">
    <property type="entry name" value="Terminase_5"/>
    <property type="match status" value="1"/>
</dbReference>
<dbReference type="RefSeq" id="WP_191141871.1">
    <property type="nucleotide sequence ID" value="NZ_JACXAH010000008.1"/>
</dbReference>
<protein>
    <recommendedName>
        <fullName evidence="1">Terminase ATPase subunit N-terminal domain-containing protein</fullName>
    </recommendedName>
</protein>
<dbReference type="InterPro" id="IPR010332">
    <property type="entry name" value="ATPase_terminase-su_N"/>
</dbReference>
<evidence type="ECO:0000313" key="3">
    <source>
        <dbReference type="Proteomes" id="UP000661691"/>
    </source>
</evidence>